<gene>
    <name evidence="2" type="ORF">LMG8286_01471</name>
</gene>
<protein>
    <recommendedName>
        <fullName evidence="1">Cyclophilin-like domain-containing protein</fullName>
    </recommendedName>
</protein>
<name>A0ABN7K867_9BACT</name>
<reference evidence="2 3" key="1">
    <citation type="submission" date="2020-11" db="EMBL/GenBank/DDBJ databases">
        <authorList>
            <person name="Peeters C."/>
        </authorList>
    </citation>
    <scope>NUCLEOTIDE SEQUENCE [LARGE SCALE GENOMIC DNA]</scope>
    <source>
        <strain evidence="2 3">LMG 8286</strain>
    </source>
</reference>
<evidence type="ECO:0000313" key="2">
    <source>
        <dbReference type="EMBL" id="CAD7288703.1"/>
    </source>
</evidence>
<dbReference type="Gene3D" id="2.40.100.20">
    <property type="match status" value="1"/>
</dbReference>
<dbReference type="SUPFAM" id="SSF50891">
    <property type="entry name" value="Cyclophilin-like"/>
    <property type="match status" value="1"/>
</dbReference>
<accession>A0ABN7K867</accession>
<proteinExistence type="predicted"/>
<evidence type="ECO:0000313" key="3">
    <source>
        <dbReference type="Proteomes" id="UP000789359"/>
    </source>
</evidence>
<dbReference type="InterPro" id="IPR029000">
    <property type="entry name" value="Cyclophilin-like_dom_sf"/>
</dbReference>
<evidence type="ECO:0000259" key="1">
    <source>
        <dbReference type="Pfam" id="PF18050"/>
    </source>
</evidence>
<feature type="domain" description="Cyclophilin-like" evidence="1">
    <location>
        <begin position="27"/>
        <end position="118"/>
    </location>
</feature>
<dbReference type="Pfam" id="PF18050">
    <property type="entry name" value="Cyclophil_like2"/>
    <property type="match status" value="1"/>
</dbReference>
<sequence>MKFLVILFLVLSLNAEENMKIILKNINGEFDAMLDDTPAAREFAKLLPLKLDLKDYAKKEKYDKLSQKLDISHEPKGTDGKIGELSYFAPWGNFVIYYGYQGYYEGIVRLGEILNITEIDQIAVDGEVIIDRANK</sequence>
<dbReference type="Proteomes" id="UP000789359">
    <property type="component" value="Unassembled WGS sequence"/>
</dbReference>
<dbReference type="EMBL" id="CAJHOE010000004">
    <property type="protein sequence ID" value="CAD7288703.1"/>
    <property type="molecule type" value="Genomic_DNA"/>
</dbReference>
<comment type="caution">
    <text evidence="2">The sequence shown here is derived from an EMBL/GenBank/DDBJ whole genome shotgun (WGS) entry which is preliminary data.</text>
</comment>
<dbReference type="InterPro" id="IPR041183">
    <property type="entry name" value="Cyclophilin-like"/>
</dbReference>
<keyword evidence="3" id="KW-1185">Reference proteome</keyword>
<organism evidence="2 3">
    <name type="scientific">Campylobacter suis</name>
    <dbReference type="NCBI Taxonomy" id="2790657"/>
    <lineage>
        <taxon>Bacteria</taxon>
        <taxon>Pseudomonadati</taxon>
        <taxon>Campylobacterota</taxon>
        <taxon>Epsilonproteobacteria</taxon>
        <taxon>Campylobacterales</taxon>
        <taxon>Campylobacteraceae</taxon>
        <taxon>Campylobacter</taxon>
    </lineage>
</organism>